<reference evidence="1" key="1">
    <citation type="submission" date="2021-02" db="EMBL/GenBank/DDBJ databases">
        <authorList>
            <person name="Nowell W R."/>
        </authorList>
    </citation>
    <scope>NUCLEOTIDE SEQUENCE</scope>
</reference>
<evidence type="ECO:0000313" key="2">
    <source>
        <dbReference type="Proteomes" id="UP000663848"/>
    </source>
</evidence>
<sequence length="50" mass="5915">ARKEDLADVINDFGDVVEKTLLYFTITRWVLLGKVISRVLELWDPLNEYF</sequence>
<dbReference type="EMBL" id="CAJOBR010046579">
    <property type="protein sequence ID" value="CAF5040147.1"/>
    <property type="molecule type" value="Genomic_DNA"/>
</dbReference>
<accession>A0A822CCC9</accession>
<dbReference type="Proteomes" id="UP000663848">
    <property type="component" value="Unassembled WGS sequence"/>
</dbReference>
<organism evidence="1 2">
    <name type="scientific">Rotaria socialis</name>
    <dbReference type="NCBI Taxonomy" id="392032"/>
    <lineage>
        <taxon>Eukaryota</taxon>
        <taxon>Metazoa</taxon>
        <taxon>Spiralia</taxon>
        <taxon>Gnathifera</taxon>
        <taxon>Rotifera</taxon>
        <taxon>Eurotatoria</taxon>
        <taxon>Bdelloidea</taxon>
        <taxon>Philodinida</taxon>
        <taxon>Philodinidae</taxon>
        <taxon>Rotaria</taxon>
    </lineage>
</organism>
<proteinExistence type="predicted"/>
<comment type="caution">
    <text evidence="1">The sequence shown here is derived from an EMBL/GenBank/DDBJ whole genome shotgun (WGS) entry which is preliminary data.</text>
</comment>
<protein>
    <submittedName>
        <fullName evidence="1">Uncharacterized protein</fullName>
    </submittedName>
</protein>
<evidence type="ECO:0000313" key="1">
    <source>
        <dbReference type="EMBL" id="CAF5040147.1"/>
    </source>
</evidence>
<gene>
    <name evidence="1" type="ORF">QYT958_LOCUS41329</name>
</gene>
<feature type="non-terminal residue" evidence="1">
    <location>
        <position position="1"/>
    </location>
</feature>
<dbReference type="AlphaFoldDB" id="A0A822CCC9"/>
<name>A0A822CCC9_9BILA</name>